<keyword evidence="3 5" id="KW-0472">Membrane</keyword>
<dbReference type="Pfam" id="PF06977">
    <property type="entry name" value="SdiA-regulated"/>
    <property type="match status" value="1"/>
</dbReference>
<dbReference type="OrthoDB" id="528399at2759"/>
<keyword evidence="7" id="KW-1185">Reference proteome</keyword>
<dbReference type="EMBL" id="BRXW01000058">
    <property type="protein sequence ID" value="GMI03494.1"/>
    <property type="molecule type" value="Genomic_DNA"/>
</dbReference>
<accession>A0A9W7CF42</accession>
<keyword evidence="5" id="KW-1133">Transmembrane helix</keyword>
<feature type="transmembrane region" description="Helical" evidence="5">
    <location>
        <begin position="174"/>
        <end position="194"/>
    </location>
</feature>
<comment type="subcellular location">
    <subcellularLocation>
        <location evidence="1">Cell membrane</location>
    </subcellularLocation>
</comment>
<dbReference type="SUPFAM" id="SSF50956">
    <property type="entry name" value="Thermostable phytase (3-phytase)"/>
    <property type="match status" value="1"/>
</dbReference>
<protein>
    <submittedName>
        <fullName evidence="6">Uncharacterized protein</fullName>
    </submittedName>
</protein>
<evidence type="ECO:0000256" key="5">
    <source>
        <dbReference type="SAM" id="Phobius"/>
    </source>
</evidence>
<reference evidence="7" key="1">
    <citation type="journal article" date="2023" name="Commun. Biol.">
        <title>Genome analysis of Parmales, the sister group of diatoms, reveals the evolutionary specialization of diatoms from phago-mixotrophs to photoautotrophs.</title>
        <authorList>
            <person name="Ban H."/>
            <person name="Sato S."/>
            <person name="Yoshikawa S."/>
            <person name="Yamada K."/>
            <person name="Nakamura Y."/>
            <person name="Ichinomiya M."/>
            <person name="Sato N."/>
            <person name="Blanc-Mathieu R."/>
            <person name="Endo H."/>
            <person name="Kuwata A."/>
            <person name="Ogata H."/>
        </authorList>
    </citation>
    <scope>NUCLEOTIDE SEQUENCE [LARGE SCALE GENOMIC DNA]</scope>
    <source>
        <strain evidence="7">NIES 3700</strain>
    </source>
</reference>
<sequence>MIDVQSRGKDDCFGGGIFMLLAKSSHDRTQEPGVFYAVQEKHPMRVLVLTIDSNTQKAHASELFDAEAILAPAGMEDLAGVHYDVNTKNLLILSEDSRKVVRTNLTGEILDVFDVPEGIQLEGIAANSDMSQLYFVGEPAEIFIYSFVNNNNNAQFISCNDSAIQEMKEKSKDLTLSLGLSFVVVCLVVFVLLFNNNKFHRDKRVVKIGGVGAKAKAKAQGGGSSGNSSIPKFNSEDSSNGSETSEEDELMSLNKSPYKSDGGATVVPSFEYEMTPNKLGDIDAIEIELGDSAL</sequence>
<feature type="region of interest" description="Disordered" evidence="4">
    <location>
        <begin position="216"/>
        <end position="261"/>
    </location>
</feature>
<evidence type="ECO:0000256" key="4">
    <source>
        <dbReference type="SAM" id="MobiDB-lite"/>
    </source>
</evidence>
<dbReference type="InterPro" id="IPR009722">
    <property type="entry name" value="YjiK/CarP"/>
</dbReference>
<evidence type="ECO:0000313" key="6">
    <source>
        <dbReference type="EMBL" id="GMI03494.1"/>
    </source>
</evidence>
<evidence type="ECO:0000313" key="7">
    <source>
        <dbReference type="Proteomes" id="UP001165122"/>
    </source>
</evidence>
<evidence type="ECO:0000256" key="3">
    <source>
        <dbReference type="ARBA" id="ARBA00023136"/>
    </source>
</evidence>
<evidence type="ECO:0000256" key="2">
    <source>
        <dbReference type="ARBA" id="ARBA00022475"/>
    </source>
</evidence>
<keyword evidence="2" id="KW-1003">Cell membrane</keyword>
<proteinExistence type="predicted"/>
<feature type="compositionally biased region" description="Polar residues" evidence="4">
    <location>
        <begin position="230"/>
        <end position="243"/>
    </location>
</feature>
<evidence type="ECO:0000256" key="1">
    <source>
        <dbReference type="ARBA" id="ARBA00004236"/>
    </source>
</evidence>
<gene>
    <name evidence="6" type="ORF">TrLO_g6353</name>
</gene>
<dbReference type="GO" id="GO:0005886">
    <property type="term" value="C:plasma membrane"/>
    <property type="evidence" value="ECO:0007669"/>
    <property type="project" value="UniProtKB-SubCell"/>
</dbReference>
<dbReference type="AlphaFoldDB" id="A0A9W7CF42"/>
<dbReference type="Proteomes" id="UP001165122">
    <property type="component" value="Unassembled WGS sequence"/>
</dbReference>
<comment type="caution">
    <text evidence="6">The sequence shown here is derived from an EMBL/GenBank/DDBJ whole genome shotgun (WGS) entry which is preliminary data.</text>
</comment>
<organism evidence="6 7">
    <name type="scientific">Triparma laevis f. longispina</name>
    <dbReference type="NCBI Taxonomy" id="1714387"/>
    <lineage>
        <taxon>Eukaryota</taxon>
        <taxon>Sar</taxon>
        <taxon>Stramenopiles</taxon>
        <taxon>Ochrophyta</taxon>
        <taxon>Bolidophyceae</taxon>
        <taxon>Parmales</taxon>
        <taxon>Triparmaceae</taxon>
        <taxon>Triparma</taxon>
    </lineage>
</organism>
<name>A0A9W7CF42_9STRA</name>
<keyword evidence="5" id="KW-0812">Transmembrane</keyword>